<keyword evidence="5" id="KW-1133">Transmembrane helix</keyword>
<dbReference type="AlphaFoldDB" id="A0A7S4GCB4"/>
<gene>
    <name evidence="7" type="ORF">EGYM00163_LOCUS43341</name>
</gene>
<comment type="similarity">
    <text evidence="1">Belongs to the FAD-dependent oxidoreductase family.</text>
</comment>
<dbReference type="SUPFAM" id="SSF51905">
    <property type="entry name" value="FAD/NAD(P)-binding domain"/>
    <property type="match status" value="1"/>
</dbReference>
<evidence type="ECO:0000256" key="3">
    <source>
        <dbReference type="ARBA" id="ARBA00022827"/>
    </source>
</evidence>
<dbReference type="Pfam" id="PF07992">
    <property type="entry name" value="Pyr_redox_2"/>
    <property type="match status" value="1"/>
</dbReference>
<dbReference type="PANTHER" id="PTHR43735:SF3">
    <property type="entry name" value="FERROPTOSIS SUPPRESSOR PROTEIN 1"/>
    <property type="match status" value="1"/>
</dbReference>
<protein>
    <recommendedName>
        <fullName evidence="6">FAD/NAD(P)-binding domain-containing protein</fullName>
    </recommendedName>
</protein>
<keyword evidence="5" id="KW-0472">Membrane</keyword>
<sequence length="469" mass="51099">MLLMRLIICIFSLVYHLYLWWSRCIAWALLYVFYIVNVVNTLLRRRGRNGPLDVFVVGGGIAGCLAARDIADRGFSNGLRLKVTLVDPKTYFEYTPSVLRAIVDLREASTILMPYAASGLPSAGVQVRQACVTRVDPTAKTIQYTDAVGHYECGFDYALLSHGVPYAESSIRDWTSQTVEDRRCALEAENTLMTNAQCIVLAGGGATGVELAAELATGLRPLEGGRTRRLVLVCSADRLLHCSPPFAGRYVLRWLERRGVEVILGDSVQDVAASPTGPKKTVLQLRSGRQLECDVYRLCAMRNGDGLDGLPSSKNGVLVNEFLQVKGQGTVFAAGDAVEPLQVCGYGCARCGKSAYLAENTACVAAKNMVRVIKGRQQDLLRFPGTAARRLPTMESVSLGRWDGVLILNNLVVPGVASALVKGFIKYSKMDDLHGGLVGRVLWVILDTVSPYIGRLVPVYEPELKPQNG</sequence>
<dbReference type="PANTHER" id="PTHR43735">
    <property type="entry name" value="APOPTOSIS-INDUCING FACTOR 1"/>
    <property type="match status" value="1"/>
</dbReference>
<evidence type="ECO:0000256" key="4">
    <source>
        <dbReference type="ARBA" id="ARBA00023002"/>
    </source>
</evidence>
<dbReference type="Gene3D" id="3.50.50.100">
    <property type="match status" value="1"/>
</dbReference>
<dbReference type="InterPro" id="IPR023753">
    <property type="entry name" value="FAD/NAD-binding_dom"/>
</dbReference>
<dbReference type="PRINTS" id="PR00411">
    <property type="entry name" value="PNDRDTASEI"/>
</dbReference>
<dbReference type="EMBL" id="HBJA01125819">
    <property type="protein sequence ID" value="CAE0832059.1"/>
    <property type="molecule type" value="Transcribed_RNA"/>
</dbReference>
<accession>A0A7S4GCB4</accession>
<evidence type="ECO:0000256" key="1">
    <source>
        <dbReference type="ARBA" id="ARBA00006442"/>
    </source>
</evidence>
<feature type="domain" description="FAD/NAD(P)-binding" evidence="6">
    <location>
        <begin position="53"/>
        <end position="338"/>
    </location>
</feature>
<evidence type="ECO:0000259" key="6">
    <source>
        <dbReference type="Pfam" id="PF07992"/>
    </source>
</evidence>
<feature type="transmembrane region" description="Helical" evidence="5">
    <location>
        <begin position="20"/>
        <end position="43"/>
    </location>
</feature>
<dbReference type="GO" id="GO:0004174">
    <property type="term" value="F:electron-transferring-flavoprotein dehydrogenase activity"/>
    <property type="evidence" value="ECO:0007669"/>
    <property type="project" value="TreeGrafter"/>
</dbReference>
<dbReference type="PRINTS" id="PR00368">
    <property type="entry name" value="FADPNR"/>
</dbReference>
<evidence type="ECO:0000313" key="7">
    <source>
        <dbReference type="EMBL" id="CAE0832059.1"/>
    </source>
</evidence>
<keyword evidence="2" id="KW-0285">Flavoprotein</keyword>
<keyword evidence="4" id="KW-0560">Oxidoreductase</keyword>
<reference evidence="7" key="1">
    <citation type="submission" date="2021-01" db="EMBL/GenBank/DDBJ databases">
        <authorList>
            <person name="Corre E."/>
            <person name="Pelletier E."/>
            <person name="Niang G."/>
            <person name="Scheremetjew M."/>
            <person name="Finn R."/>
            <person name="Kale V."/>
            <person name="Holt S."/>
            <person name="Cochrane G."/>
            <person name="Meng A."/>
            <person name="Brown T."/>
            <person name="Cohen L."/>
        </authorList>
    </citation>
    <scope>NUCLEOTIDE SEQUENCE</scope>
    <source>
        <strain evidence="7">CCMP1594</strain>
    </source>
</reference>
<dbReference type="GO" id="GO:0050660">
    <property type="term" value="F:flavin adenine dinucleotide binding"/>
    <property type="evidence" value="ECO:0007669"/>
    <property type="project" value="TreeGrafter"/>
</dbReference>
<evidence type="ECO:0000256" key="5">
    <source>
        <dbReference type="SAM" id="Phobius"/>
    </source>
</evidence>
<proteinExistence type="inferred from homology"/>
<keyword evidence="3" id="KW-0274">FAD</keyword>
<keyword evidence="5" id="KW-0812">Transmembrane</keyword>
<evidence type="ECO:0000256" key="2">
    <source>
        <dbReference type="ARBA" id="ARBA00022630"/>
    </source>
</evidence>
<dbReference type="InterPro" id="IPR036188">
    <property type="entry name" value="FAD/NAD-bd_sf"/>
</dbReference>
<dbReference type="GO" id="GO:0005737">
    <property type="term" value="C:cytoplasm"/>
    <property type="evidence" value="ECO:0007669"/>
    <property type="project" value="TreeGrafter"/>
</dbReference>
<name>A0A7S4GCB4_9EUGL</name>
<organism evidence="7">
    <name type="scientific">Eutreptiella gymnastica</name>
    <dbReference type="NCBI Taxonomy" id="73025"/>
    <lineage>
        <taxon>Eukaryota</taxon>
        <taxon>Discoba</taxon>
        <taxon>Euglenozoa</taxon>
        <taxon>Euglenida</taxon>
        <taxon>Spirocuta</taxon>
        <taxon>Euglenophyceae</taxon>
        <taxon>Eutreptiales</taxon>
        <taxon>Eutreptiaceae</taxon>
        <taxon>Eutreptiella</taxon>
    </lineage>
</organism>